<evidence type="ECO:0000256" key="8">
    <source>
        <dbReference type="SAM" id="Phobius"/>
    </source>
</evidence>
<dbReference type="Pfam" id="PF13231">
    <property type="entry name" value="PMT_2"/>
    <property type="match status" value="1"/>
</dbReference>
<feature type="transmembrane region" description="Helical" evidence="8">
    <location>
        <begin position="209"/>
        <end position="228"/>
    </location>
</feature>
<sequence>MQTNYNFNKLCKILILIAICITCYGLIFPVTSASFSPWYGSIAKNIALSNNWTDLVLSNQDWLDKPHFPFWAAALSFKIFGINSFGYVLPGLVFHLIGALYTYKLANYLYKNESVALLSTLIYLTILHLLLSAIDVRAEAYLLGQIMPAVYYWLQYDEKFTLKSLLLGALFTGLALMTKGIFVIITIVSGLFCLWVYQKRLINIIHPKWLFALLLSFAFALPEVWALYQQFDLHPEKVVFGHTHVSGVRWFFIDSQFGRFFGTGPIATTNPPPLHQLFFIHTFLWAFLPWTVLFPVAIYYSTRYFKKDSQQNRNNTVILLGYFFISFIMFSVTSFQVDHYTNIIFPFAAIMSAKIMLDFANRNHKIYPIQQGLGILMLGLLAILIGLLFNGLILAGFILIELIVIAFLIKEWGQPPIIKAILIPFAAILMVFMFAMTVNGYLYHKYDTGFLASEITSQHPEIPVVDYITDSRALEFYAKNKYYKVNDLKDTLNLAEYYLVVPDKEIEKVKAYNLPKTTIIAQIQGNLPEKIIPHLGSSEKLKGNLDTFDIILVQNNQNAK</sequence>
<dbReference type="Proteomes" id="UP000236655">
    <property type="component" value="Chromosome"/>
</dbReference>
<dbReference type="PANTHER" id="PTHR33908">
    <property type="entry name" value="MANNOSYLTRANSFERASE YKCB-RELATED"/>
    <property type="match status" value="1"/>
</dbReference>
<evidence type="ECO:0000256" key="5">
    <source>
        <dbReference type="ARBA" id="ARBA00022692"/>
    </source>
</evidence>
<accession>A0A2I7N6T2</accession>
<protein>
    <recommendedName>
        <fullName evidence="9">Glycosyltransferase RgtA/B/C/D-like domain-containing protein</fullName>
    </recommendedName>
</protein>
<feature type="transmembrane region" description="Helical" evidence="8">
    <location>
        <begin position="278"/>
        <end position="302"/>
    </location>
</feature>
<dbReference type="OrthoDB" id="9775035at2"/>
<evidence type="ECO:0000256" key="6">
    <source>
        <dbReference type="ARBA" id="ARBA00022989"/>
    </source>
</evidence>
<feature type="transmembrane region" description="Helical" evidence="8">
    <location>
        <begin position="421"/>
        <end position="443"/>
    </location>
</feature>
<evidence type="ECO:0000256" key="7">
    <source>
        <dbReference type="ARBA" id="ARBA00023136"/>
    </source>
</evidence>
<evidence type="ECO:0000256" key="1">
    <source>
        <dbReference type="ARBA" id="ARBA00004651"/>
    </source>
</evidence>
<evidence type="ECO:0000256" key="4">
    <source>
        <dbReference type="ARBA" id="ARBA00022679"/>
    </source>
</evidence>
<dbReference type="GO" id="GO:0005886">
    <property type="term" value="C:plasma membrane"/>
    <property type="evidence" value="ECO:0007669"/>
    <property type="project" value="UniProtKB-SubCell"/>
</dbReference>
<dbReference type="RefSeq" id="WP_102951446.1">
    <property type="nucleotide sequence ID" value="NZ_CP024847.1"/>
</dbReference>
<keyword evidence="11" id="KW-1185">Reference proteome</keyword>
<dbReference type="PANTHER" id="PTHR33908:SF11">
    <property type="entry name" value="MEMBRANE PROTEIN"/>
    <property type="match status" value="1"/>
</dbReference>
<keyword evidence="4" id="KW-0808">Transferase</keyword>
<gene>
    <name evidence="10" type="ORF">CUN60_07495</name>
</gene>
<feature type="transmembrane region" description="Helical" evidence="8">
    <location>
        <begin position="314"/>
        <end position="333"/>
    </location>
</feature>
<feature type="transmembrane region" description="Helical" evidence="8">
    <location>
        <begin position="12"/>
        <end position="31"/>
    </location>
</feature>
<evidence type="ECO:0000256" key="2">
    <source>
        <dbReference type="ARBA" id="ARBA00022475"/>
    </source>
</evidence>
<evidence type="ECO:0000256" key="3">
    <source>
        <dbReference type="ARBA" id="ARBA00022676"/>
    </source>
</evidence>
<proteinExistence type="predicted"/>
<evidence type="ECO:0000259" key="9">
    <source>
        <dbReference type="Pfam" id="PF13231"/>
    </source>
</evidence>
<keyword evidence="7 8" id="KW-0472">Membrane</keyword>
<dbReference type="GO" id="GO:0009103">
    <property type="term" value="P:lipopolysaccharide biosynthetic process"/>
    <property type="evidence" value="ECO:0007669"/>
    <property type="project" value="UniProtKB-ARBA"/>
</dbReference>
<feature type="transmembrane region" description="Helical" evidence="8">
    <location>
        <begin position="339"/>
        <end position="357"/>
    </location>
</feature>
<keyword evidence="5 8" id="KW-0812">Transmembrane</keyword>
<feature type="transmembrane region" description="Helical" evidence="8">
    <location>
        <begin position="115"/>
        <end position="134"/>
    </location>
</feature>
<reference evidence="11" key="1">
    <citation type="submission" date="2017-11" db="EMBL/GenBank/DDBJ databases">
        <authorList>
            <person name="Chan K.G."/>
            <person name="Lee L.S."/>
        </authorList>
    </citation>
    <scope>NUCLEOTIDE SEQUENCE [LARGE SCALE GENOMIC DNA]</scope>
    <source>
        <strain evidence="11">DSM 100970</strain>
    </source>
</reference>
<evidence type="ECO:0000313" key="11">
    <source>
        <dbReference type="Proteomes" id="UP000236655"/>
    </source>
</evidence>
<dbReference type="InterPro" id="IPR038731">
    <property type="entry name" value="RgtA/B/C-like"/>
</dbReference>
<feature type="domain" description="Glycosyltransferase RgtA/B/C/D-like" evidence="9">
    <location>
        <begin position="64"/>
        <end position="223"/>
    </location>
</feature>
<feature type="transmembrane region" description="Helical" evidence="8">
    <location>
        <begin position="85"/>
        <end position="103"/>
    </location>
</feature>
<dbReference type="KEGG" id="nba:CUN60_07495"/>
<organism evidence="10 11">
    <name type="scientific">Aquella oligotrophica</name>
    <dbReference type="NCBI Taxonomy" id="2067065"/>
    <lineage>
        <taxon>Bacteria</taxon>
        <taxon>Pseudomonadati</taxon>
        <taxon>Pseudomonadota</taxon>
        <taxon>Betaproteobacteria</taxon>
        <taxon>Neisseriales</taxon>
        <taxon>Neisseriaceae</taxon>
        <taxon>Aquella</taxon>
    </lineage>
</organism>
<name>A0A2I7N6T2_9NEIS</name>
<keyword evidence="2" id="KW-1003">Cell membrane</keyword>
<feature type="transmembrane region" description="Helical" evidence="8">
    <location>
        <begin position="165"/>
        <end position="197"/>
    </location>
</feature>
<dbReference type="AlphaFoldDB" id="A0A2I7N6T2"/>
<keyword evidence="3" id="KW-0328">Glycosyltransferase</keyword>
<keyword evidence="6 8" id="KW-1133">Transmembrane helix</keyword>
<dbReference type="GO" id="GO:0016763">
    <property type="term" value="F:pentosyltransferase activity"/>
    <property type="evidence" value="ECO:0007669"/>
    <property type="project" value="TreeGrafter"/>
</dbReference>
<evidence type="ECO:0000313" key="10">
    <source>
        <dbReference type="EMBL" id="AUR52150.1"/>
    </source>
</evidence>
<feature type="transmembrane region" description="Helical" evidence="8">
    <location>
        <begin position="378"/>
        <end position="409"/>
    </location>
</feature>
<dbReference type="EMBL" id="CP024847">
    <property type="protein sequence ID" value="AUR52150.1"/>
    <property type="molecule type" value="Genomic_DNA"/>
</dbReference>
<comment type="subcellular location">
    <subcellularLocation>
        <location evidence="1">Cell membrane</location>
        <topology evidence="1">Multi-pass membrane protein</topology>
    </subcellularLocation>
</comment>
<dbReference type="InterPro" id="IPR050297">
    <property type="entry name" value="LipidA_mod_glycosyltrf_83"/>
</dbReference>